<keyword evidence="2" id="KW-1185">Reference proteome</keyword>
<proteinExistence type="predicted"/>
<protein>
    <submittedName>
        <fullName evidence="1">Uncharacterized protein</fullName>
    </submittedName>
</protein>
<dbReference type="OrthoDB" id="376417at2157"/>
<gene>
    <name evidence="1" type="ORF">FH039_09550</name>
</gene>
<dbReference type="AlphaFoldDB" id="A0A4Y5SN81"/>
<organism evidence="1 2">
    <name type="scientific">Thermococcus indicus</name>
    <dbReference type="NCBI Taxonomy" id="2586643"/>
    <lineage>
        <taxon>Archaea</taxon>
        <taxon>Methanobacteriati</taxon>
        <taxon>Methanobacteriota</taxon>
        <taxon>Thermococci</taxon>
        <taxon>Thermococcales</taxon>
        <taxon>Thermococcaceae</taxon>
        <taxon>Thermococcus</taxon>
    </lineage>
</organism>
<sequence length="407" mass="46409">MPWKFFKLYPWVYYCKGTNGATLYDWLNGKILSLNNEQAKVLEKLINGVFEEDILKQDNILAKLRDFGFVSSDNIYIDNLTLGSKLQKVMQFINTFHVQRLDLVLNTPCDRYESCPIRNSMVVSHACESCLGCAKKDMPDRNINPKKLAELLNVFRPQVVTLSGGELFSDVPLVNNVLSLLLESKYPDIAVLIMPLHSIVKFRSEVAKHTSMFLERGKKLALTVVLTKHEFEGIPKILGMMKELNITLTFVAYMNLDKPPAEIPELNSLQKTVTIVSAFYSLSGRNVLENLEKFLNMQYVNPYIVNSPAIENLINAIEYGYASCLYGNLMIDLPNGIITPCKGYCLLNYIQKELNRKALQKVMLLWEDPCRDCSLKGACTICRSIVESINITPHSCPIWEKPWRFKK</sequence>
<dbReference type="RefSeq" id="WP_139681127.1">
    <property type="nucleotide sequence ID" value="NZ_CP040846.1"/>
</dbReference>
<reference evidence="1 2" key="1">
    <citation type="submission" date="2019-06" db="EMBL/GenBank/DDBJ databases">
        <title>Thermococcus indicus sp. nov., a Fe(III)-reducing hyperthermophilic archaeon isolated from the Onnuri vent field of the Central Indian Ocean ridge.</title>
        <authorList>
            <person name="Lim J.K."/>
            <person name="Kim Y.J."/>
            <person name="Kwon K.K."/>
        </authorList>
    </citation>
    <scope>NUCLEOTIDE SEQUENCE [LARGE SCALE GENOMIC DNA]</scope>
    <source>
        <strain evidence="1 2">IOH1</strain>
    </source>
</reference>
<evidence type="ECO:0000313" key="1">
    <source>
        <dbReference type="EMBL" id="QDA31794.1"/>
    </source>
</evidence>
<dbReference type="EMBL" id="CP040846">
    <property type="protein sequence ID" value="QDA31794.1"/>
    <property type="molecule type" value="Genomic_DNA"/>
</dbReference>
<evidence type="ECO:0000313" key="2">
    <source>
        <dbReference type="Proteomes" id="UP000306007"/>
    </source>
</evidence>
<dbReference type="Proteomes" id="UP000306007">
    <property type="component" value="Chromosome"/>
</dbReference>
<dbReference type="KEGG" id="tic:FH039_09550"/>
<accession>A0A4Y5SN81</accession>
<name>A0A4Y5SN81_9EURY</name>
<dbReference type="GeneID" id="40475428"/>